<sequence>MAKEKVKKKKEEFTYWEQRMDQLFKSQDKKNAKLDKSMRKEYLRVEEQLKKEIASYYGKYGKDGVIEYRKLVQSLTEKERDLLYQDYDEFARRNPKYKYLMPVRESIYKLNRLEGLQLNIRMKLVELGTFEEEGMQKLLQEAYESGYLSTMESLPNAPTFFSVNSTAMQLTLSDKWIKGKNFSDRIWGNKERLINLLNTEIRDAVIRGDDYKQMSNALRHRFGVGEYESRRLVVTESAFVLNQSNKQAFMDAGIKRYEITAVLDSRTSPTCRNMDGEKFSFEDAKVSINYPPFHAFCRSTVVPIEND</sequence>
<keyword evidence="3" id="KW-1185">Reference proteome</keyword>
<dbReference type="RefSeq" id="WP_136832640.1">
    <property type="nucleotide sequence ID" value="NZ_SWBM01000004.1"/>
</dbReference>
<organism evidence="2 3">
    <name type="scientific">Robertmurraya kyonggiensis</name>
    <dbReference type="NCBI Taxonomy" id="1037680"/>
    <lineage>
        <taxon>Bacteria</taxon>
        <taxon>Bacillati</taxon>
        <taxon>Bacillota</taxon>
        <taxon>Bacilli</taxon>
        <taxon>Bacillales</taxon>
        <taxon>Bacillaceae</taxon>
        <taxon>Robertmurraya</taxon>
    </lineage>
</organism>
<gene>
    <name evidence="2" type="ORF">FA727_16315</name>
</gene>
<dbReference type="Pfam" id="PF04233">
    <property type="entry name" value="Phage_Mu_F"/>
    <property type="match status" value="1"/>
</dbReference>
<comment type="caution">
    <text evidence="2">The sequence shown here is derived from an EMBL/GenBank/DDBJ whole genome shotgun (WGS) entry which is preliminary data.</text>
</comment>
<dbReference type="AlphaFoldDB" id="A0A4U1D088"/>
<dbReference type="NCBIfam" id="TIGR01641">
    <property type="entry name" value="phageSPP1_gp7"/>
    <property type="match status" value="1"/>
</dbReference>
<feature type="domain" description="Phage head morphogenesis" evidence="1">
    <location>
        <begin position="198"/>
        <end position="301"/>
    </location>
</feature>
<reference evidence="2 3" key="1">
    <citation type="journal article" date="2011" name="J. Microbiol.">
        <title>Bacillus kyonggiensis sp. nov., isolated from soil of a lettuce field.</title>
        <authorList>
            <person name="Dong K."/>
            <person name="Lee S."/>
        </authorList>
    </citation>
    <scope>NUCLEOTIDE SEQUENCE [LARGE SCALE GENOMIC DNA]</scope>
    <source>
        <strain evidence="2 3">NB22</strain>
    </source>
</reference>
<dbReference type="EMBL" id="SWBM01000004">
    <property type="protein sequence ID" value="TKC15689.1"/>
    <property type="molecule type" value="Genomic_DNA"/>
</dbReference>
<evidence type="ECO:0000313" key="3">
    <source>
        <dbReference type="Proteomes" id="UP000307756"/>
    </source>
</evidence>
<dbReference type="Proteomes" id="UP000307756">
    <property type="component" value="Unassembled WGS sequence"/>
</dbReference>
<proteinExistence type="predicted"/>
<evidence type="ECO:0000313" key="2">
    <source>
        <dbReference type="EMBL" id="TKC15689.1"/>
    </source>
</evidence>
<protein>
    <submittedName>
        <fullName evidence="2">Phage head morphogenesis protein</fullName>
    </submittedName>
</protein>
<name>A0A4U1D088_9BACI</name>
<accession>A0A4U1D088</accession>
<evidence type="ECO:0000259" key="1">
    <source>
        <dbReference type="Pfam" id="PF04233"/>
    </source>
</evidence>
<dbReference type="OrthoDB" id="9765386at2"/>
<dbReference type="InterPro" id="IPR006528">
    <property type="entry name" value="Phage_head_morphogenesis_dom"/>
</dbReference>